<feature type="domain" description="Lantibiotic dehydratase N-terminal" evidence="1">
    <location>
        <begin position="46"/>
        <end position="697"/>
    </location>
</feature>
<dbReference type="Proteomes" id="UP000662088">
    <property type="component" value="Unassembled WGS sequence"/>
</dbReference>
<name>A0A8I0A5W0_9CLOT</name>
<proteinExistence type="predicted"/>
<protein>
    <submittedName>
        <fullName evidence="3">Lantibiotic dehydratase</fullName>
    </submittedName>
</protein>
<dbReference type="InterPro" id="IPR023809">
    <property type="entry name" value="Thiopep_bacteriocin_synth_dom"/>
</dbReference>
<dbReference type="SMR" id="A0A8I0A5W0"/>
<evidence type="ECO:0000259" key="1">
    <source>
        <dbReference type="Pfam" id="PF04738"/>
    </source>
</evidence>
<evidence type="ECO:0000313" key="4">
    <source>
        <dbReference type="Proteomes" id="UP000662088"/>
    </source>
</evidence>
<sequence length="1038" mass="122529">MKDLYKTINTFMIRTPTFPSNKYFDFFDNDTDINNLKDRLFKICSNQNFREAILVSSKTLYNTLIDFCNGKEIKKFDYFIQSIYKYLIRMSIRPTPFGLFSGVDFGEYTDEETLILCEEKSFEKFARPDLEWIVSIVKNLENEYFDFLTFKINDGIYIKGNRALLIHSTLKEDNNRIGEISVRATKPFMRTYELAKDCIEYNKLKQVLLDEYSNADEETIEKFLKQLIEKEYLISNLRPPLTVLDQFDYIINELKKLKIQIPIISDLIDIKNEIDVYNKSLFGKGEELYLDICKKMKDVSNVKNLLQVDTKLNLKEKKINKKIISEINNLMNILFKLSMAIENPEPFLSRYKQEFVEKYGQDREVALLELLDNDIGIGGPLNYKRPSNNRSLDIAITKSVNDNVRDYFIEKYLYAIKNKENSIVIKDNEIKELEIEEISYENIPDSLEVNIIMKGQVNEYNSTDFRYYIGPNLGSTSAGKSFGRFSHMMDNSSDFFKSLNDEIKKLKNSDEYVTCEISYLPNEVRNANVTRNIHESDYEISLFTNGCKDNISRLKLDDIFIGIENNQFYAKSKTLNKKLLITMNNMLNPQAAPNAIRFLYDISLEGKRLWYDFPWNDVYKNFSYIPAIKYNNFTITPETWKLNRINMKITKKTEFNKFKEMFKNYCSQYNLPKYVYLTFADNRILLNSESEECIKILFNECKNTFEEIVLTSYEYDGSNIVKNIDYNYTCELVIPLIKANTDEIIQTKFSKKLNNISSLSNKRIKAPFDEWIYLKLYGTSSNADDLIAYYISEYCNSLVTNNKIEKYFFMRYVDPEQHIRLRLNGKENKLLEIYPDLRRWLDMLKEEGLMTHFALDSYDREIERYGGIDLIDIAEKVFYFDSLVTENILTQKREGNITFSNELIGMISEIHYMESFGLKYEEQVEYLRSQVSQSDYRDDFKKNRSEYMKLCNSNENWKGLRETNSGVILLGILNIRHEIVRYYGNKVRENLLSSTELSILDSIIHLHFNRLFGIDREFEKKVRALSSHCLYALKYFKN</sequence>
<dbReference type="Pfam" id="PF14028">
    <property type="entry name" value="Lant_dehydr_C"/>
    <property type="match status" value="1"/>
</dbReference>
<evidence type="ECO:0000259" key="2">
    <source>
        <dbReference type="Pfam" id="PF14028"/>
    </source>
</evidence>
<keyword evidence="4" id="KW-1185">Reference proteome</keyword>
<gene>
    <name evidence="3" type="ORF">H8R92_06385</name>
</gene>
<dbReference type="InterPro" id="IPR006827">
    <property type="entry name" value="Lant_deHydtase_N"/>
</dbReference>
<dbReference type="AlphaFoldDB" id="A0A8I0A5W0"/>
<reference evidence="3" key="1">
    <citation type="submission" date="2020-08" db="EMBL/GenBank/DDBJ databases">
        <title>Genome public.</title>
        <authorList>
            <person name="Liu C."/>
            <person name="Sun Q."/>
        </authorList>
    </citation>
    <scope>NUCLEOTIDE SEQUENCE</scope>
    <source>
        <strain evidence="3">NSJ-42</strain>
    </source>
</reference>
<feature type="domain" description="Thiopeptide-type bacteriocin biosynthesis" evidence="2">
    <location>
        <begin position="771"/>
        <end position="1028"/>
    </location>
</feature>
<comment type="caution">
    <text evidence="3">The sequence shown here is derived from an EMBL/GenBank/DDBJ whole genome shotgun (WGS) entry which is preliminary data.</text>
</comment>
<dbReference type="Pfam" id="PF04738">
    <property type="entry name" value="Lant_dehydr_N"/>
    <property type="match status" value="1"/>
</dbReference>
<evidence type="ECO:0000313" key="3">
    <source>
        <dbReference type="EMBL" id="MBC5640064.1"/>
    </source>
</evidence>
<dbReference type="NCBIfam" id="TIGR03891">
    <property type="entry name" value="thiopep_ocin"/>
    <property type="match status" value="1"/>
</dbReference>
<dbReference type="RefSeq" id="WP_186835008.1">
    <property type="nucleotide sequence ID" value="NZ_JACOOQ010000008.1"/>
</dbReference>
<accession>A0A8I0A5W0</accession>
<organism evidence="3 4">
    <name type="scientific">Clostridium lentum</name>
    <dbReference type="NCBI Taxonomy" id="2763037"/>
    <lineage>
        <taxon>Bacteria</taxon>
        <taxon>Bacillati</taxon>
        <taxon>Bacillota</taxon>
        <taxon>Clostridia</taxon>
        <taxon>Eubacteriales</taxon>
        <taxon>Clostridiaceae</taxon>
        <taxon>Clostridium</taxon>
    </lineage>
</organism>
<dbReference type="EMBL" id="JACOOQ010000008">
    <property type="protein sequence ID" value="MBC5640064.1"/>
    <property type="molecule type" value="Genomic_DNA"/>
</dbReference>